<keyword evidence="4" id="KW-1185">Reference proteome</keyword>
<proteinExistence type="predicted"/>
<feature type="compositionally biased region" description="Basic residues" evidence="1">
    <location>
        <begin position="112"/>
        <end position="127"/>
    </location>
</feature>
<dbReference type="Proteomes" id="UP001281761">
    <property type="component" value="Unassembled WGS sequence"/>
</dbReference>
<sequence length="154" mass="17578">MPPKEKQQQNLQEEPQSQFNSLDIEEYTYCTLTTIIITLLVGAVLLFSALALTYTLFFRQDHLEYPIGVLTKAKVSVVESVDSPSEIDDTILLNKWWRLNKVGLESVQAEKKKTKKGKKGKKGKRRSVSFPNDIESSMRTIDDNTQVIDSYVSY</sequence>
<comment type="caution">
    <text evidence="3">The sequence shown here is derived from an EMBL/GenBank/DDBJ whole genome shotgun (WGS) entry which is preliminary data.</text>
</comment>
<keyword evidence="2" id="KW-1133">Transmembrane helix</keyword>
<dbReference type="EMBL" id="JARBJD010000003">
    <property type="protein sequence ID" value="KAK2964320.1"/>
    <property type="molecule type" value="Genomic_DNA"/>
</dbReference>
<evidence type="ECO:0000313" key="4">
    <source>
        <dbReference type="Proteomes" id="UP001281761"/>
    </source>
</evidence>
<keyword evidence="2" id="KW-0812">Transmembrane</keyword>
<evidence type="ECO:0000256" key="1">
    <source>
        <dbReference type="SAM" id="MobiDB-lite"/>
    </source>
</evidence>
<feature type="region of interest" description="Disordered" evidence="1">
    <location>
        <begin position="111"/>
        <end position="130"/>
    </location>
</feature>
<organism evidence="3 4">
    <name type="scientific">Blattamonas nauphoetae</name>
    <dbReference type="NCBI Taxonomy" id="2049346"/>
    <lineage>
        <taxon>Eukaryota</taxon>
        <taxon>Metamonada</taxon>
        <taxon>Preaxostyla</taxon>
        <taxon>Oxymonadida</taxon>
        <taxon>Blattamonas</taxon>
    </lineage>
</organism>
<keyword evidence="2" id="KW-0472">Membrane</keyword>
<protein>
    <submittedName>
        <fullName evidence="3">Uncharacterized protein</fullName>
    </submittedName>
</protein>
<gene>
    <name evidence="3" type="ORF">BLNAU_851</name>
</gene>
<evidence type="ECO:0000256" key="2">
    <source>
        <dbReference type="SAM" id="Phobius"/>
    </source>
</evidence>
<feature type="transmembrane region" description="Helical" evidence="2">
    <location>
        <begin position="35"/>
        <end position="57"/>
    </location>
</feature>
<name>A0ABQ9YKP3_9EUKA</name>
<accession>A0ABQ9YKP3</accession>
<reference evidence="3 4" key="1">
    <citation type="journal article" date="2022" name="bioRxiv">
        <title>Genomics of Preaxostyla Flagellates Illuminates Evolutionary Transitions and the Path Towards Mitochondrial Loss.</title>
        <authorList>
            <person name="Novak L.V.F."/>
            <person name="Treitli S.C."/>
            <person name="Pyrih J."/>
            <person name="Halakuc P."/>
            <person name="Pipaliya S.V."/>
            <person name="Vacek V."/>
            <person name="Brzon O."/>
            <person name="Soukal P."/>
            <person name="Eme L."/>
            <person name="Dacks J.B."/>
            <person name="Karnkowska A."/>
            <person name="Elias M."/>
            <person name="Hampl V."/>
        </authorList>
    </citation>
    <scope>NUCLEOTIDE SEQUENCE [LARGE SCALE GENOMIC DNA]</scope>
    <source>
        <strain evidence="3">NAU3</strain>
        <tissue evidence="3">Gut</tissue>
    </source>
</reference>
<evidence type="ECO:0000313" key="3">
    <source>
        <dbReference type="EMBL" id="KAK2964320.1"/>
    </source>
</evidence>